<protein>
    <submittedName>
        <fullName evidence="20">Zinc metalloproteinase-disintegrin-like NaMP isoform X1</fullName>
    </submittedName>
</protein>
<dbReference type="PANTHER" id="PTHR11905">
    <property type="entry name" value="ADAM A DISINTEGRIN AND METALLOPROTEASE DOMAIN"/>
    <property type="match status" value="1"/>
</dbReference>
<dbReference type="SUPFAM" id="SSF55486">
    <property type="entry name" value="Metalloproteases ('zincins'), catalytic domain"/>
    <property type="match status" value="1"/>
</dbReference>
<dbReference type="STRING" id="38654.A0A1U7S3V9"/>
<dbReference type="GO" id="GO:0004222">
    <property type="term" value="F:metalloendopeptidase activity"/>
    <property type="evidence" value="ECO:0007669"/>
    <property type="project" value="InterPro"/>
</dbReference>
<evidence type="ECO:0000256" key="6">
    <source>
        <dbReference type="ARBA" id="ARBA00022833"/>
    </source>
</evidence>
<keyword evidence="15" id="KW-0732">Signal</keyword>
<dbReference type="InterPro" id="IPR006586">
    <property type="entry name" value="ADAM_Cys-rich"/>
</dbReference>
<feature type="compositionally biased region" description="Polar residues" evidence="13">
    <location>
        <begin position="698"/>
        <end position="713"/>
    </location>
</feature>
<dbReference type="OrthoDB" id="5951731at2759"/>
<dbReference type="Gene3D" id="4.10.70.10">
    <property type="entry name" value="Disintegrin domain"/>
    <property type="match status" value="1"/>
</dbReference>
<evidence type="ECO:0000256" key="12">
    <source>
        <dbReference type="PROSITE-ProRule" id="PRU00276"/>
    </source>
</evidence>
<evidence type="ECO:0000256" key="15">
    <source>
        <dbReference type="SAM" id="SignalP"/>
    </source>
</evidence>
<comment type="caution">
    <text evidence="11">Lacks conserved residue(s) required for the propagation of feature annotation.</text>
</comment>
<evidence type="ECO:0000256" key="13">
    <source>
        <dbReference type="SAM" id="MobiDB-lite"/>
    </source>
</evidence>
<keyword evidence="9 11" id="KW-1015">Disulfide bond</keyword>
<evidence type="ECO:0000256" key="10">
    <source>
        <dbReference type="PROSITE-ProRule" id="PRU00068"/>
    </source>
</evidence>
<feature type="disulfide bond" evidence="11">
    <location>
        <begin position="648"/>
        <end position="657"/>
    </location>
</feature>
<dbReference type="AlphaFoldDB" id="A0A1U7S3V9"/>
<feature type="disulfide bond" evidence="12">
    <location>
        <begin position="358"/>
        <end position="363"/>
    </location>
</feature>
<name>A0A1U7S3V9_ALLSI</name>
<dbReference type="PANTHER" id="PTHR11905:SF32">
    <property type="entry name" value="DISINTEGRIN AND METALLOPROTEINASE DOMAIN-CONTAINING PROTEIN 28"/>
    <property type="match status" value="1"/>
</dbReference>
<dbReference type="InterPro" id="IPR036436">
    <property type="entry name" value="Disintegrin_dom_sf"/>
</dbReference>
<evidence type="ECO:0000313" key="19">
    <source>
        <dbReference type="Proteomes" id="UP000189705"/>
    </source>
</evidence>
<feature type="compositionally biased region" description="Pro residues" evidence="13">
    <location>
        <begin position="795"/>
        <end position="811"/>
    </location>
</feature>
<dbReference type="GO" id="GO:0046872">
    <property type="term" value="F:metal ion binding"/>
    <property type="evidence" value="ECO:0007669"/>
    <property type="project" value="UniProtKB-KW"/>
</dbReference>
<dbReference type="SMART" id="SM00050">
    <property type="entry name" value="DISIN"/>
    <property type="match status" value="1"/>
</dbReference>
<keyword evidence="11" id="KW-0245">EGF-like domain</keyword>
<feature type="binding site" evidence="12">
    <location>
        <position position="345"/>
    </location>
    <ligand>
        <name>Zn(2+)</name>
        <dbReference type="ChEBI" id="CHEBI:29105"/>
        <note>catalytic</note>
    </ligand>
</feature>
<dbReference type="SMART" id="SM00608">
    <property type="entry name" value="ACR"/>
    <property type="match status" value="1"/>
</dbReference>
<dbReference type="GeneID" id="102384212"/>
<comment type="subcellular location">
    <subcellularLocation>
        <location evidence="2">Membrane</location>
        <topology evidence="2">Single-pass type I membrane protein</topology>
    </subcellularLocation>
</comment>
<dbReference type="Pfam" id="PF01421">
    <property type="entry name" value="Reprolysin"/>
    <property type="match status" value="1"/>
</dbReference>
<evidence type="ECO:0000259" key="18">
    <source>
        <dbReference type="PROSITE" id="PS50215"/>
    </source>
</evidence>
<dbReference type="Pfam" id="PF01562">
    <property type="entry name" value="Pep_M12B_propep"/>
    <property type="match status" value="1"/>
</dbReference>
<keyword evidence="3 14" id="KW-0812">Transmembrane</keyword>
<dbReference type="PROSITE" id="PS01186">
    <property type="entry name" value="EGF_2"/>
    <property type="match status" value="1"/>
</dbReference>
<feature type="binding site" evidence="12">
    <location>
        <position position="351"/>
    </location>
    <ligand>
        <name>Zn(2+)</name>
        <dbReference type="ChEBI" id="CHEBI:29105"/>
        <note>catalytic</note>
    </ligand>
</feature>
<dbReference type="InterPro" id="IPR000742">
    <property type="entry name" value="EGF"/>
</dbReference>
<dbReference type="Proteomes" id="UP000189705">
    <property type="component" value="Unplaced"/>
</dbReference>
<dbReference type="Pfam" id="PF00200">
    <property type="entry name" value="Disintegrin"/>
    <property type="match status" value="1"/>
</dbReference>
<dbReference type="RefSeq" id="XP_006028767.1">
    <property type="nucleotide sequence ID" value="XM_006028705.3"/>
</dbReference>
<evidence type="ECO:0000256" key="11">
    <source>
        <dbReference type="PROSITE-ProRule" id="PRU00076"/>
    </source>
</evidence>
<comment type="cofactor">
    <cofactor evidence="1">
        <name>Zn(2+)</name>
        <dbReference type="ChEBI" id="CHEBI:29105"/>
    </cofactor>
</comment>
<evidence type="ECO:0000256" key="5">
    <source>
        <dbReference type="ARBA" id="ARBA00022801"/>
    </source>
</evidence>
<keyword evidence="7 14" id="KW-1133">Transmembrane helix</keyword>
<feature type="disulfide bond" evidence="10">
    <location>
        <begin position="467"/>
        <end position="487"/>
    </location>
</feature>
<dbReference type="PROSITE" id="PS50026">
    <property type="entry name" value="EGF_3"/>
    <property type="match status" value="1"/>
</dbReference>
<evidence type="ECO:0000256" key="8">
    <source>
        <dbReference type="ARBA" id="ARBA00023136"/>
    </source>
</evidence>
<dbReference type="InterPro" id="IPR034027">
    <property type="entry name" value="Reprolysin_adamalysin"/>
</dbReference>
<feature type="region of interest" description="Disordered" evidence="13">
    <location>
        <begin position="697"/>
        <end position="811"/>
    </location>
</feature>
<keyword evidence="4 12" id="KW-0479">Metal-binding</keyword>
<evidence type="ECO:0000256" key="1">
    <source>
        <dbReference type="ARBA" id="ARBA00001947"/>
    </source>
</evidence>
<feature type="signal peptide" evidence="15">
    <location>
        <begin position="1"/>
        <end position="19"/>
    </location>
</feature>
<dbReference type="PRINTS" id="PR00289">
    <property type="entry name" value="DISINTEGRIN"/>
</dbReference>
<evidence type="ECO:0000256" key="14">
    <source>
        <dbReference type="SAM" id="Phobius"/>
    </source>
</evidence>
<feature type="active site" evidence="12">
    <location>
        <position position="342"/>
    </location>
</feature>
<dbReference type="eggNOG" id="KOG3607">
    <property type="taxonomic scope" value="Eukaryota"/>
</dbReference>
<dbReference type="FunFam" id="3.40.390.10:FF:000002">
    <property type="entry name" value="Disintegrin and metalloproteinase domain-containing protein 22"/>
    <property type="match status" value="1"/>
</dbReference>
<accession>A0A1U7S3V9</accession>
<dbReference type="PROSITE" id="PS00427">
    <property type="entry name" value="DISINTEGRIN_1"/>
    <property type="match status" value="1"/>
</dbReference>
<dbReference type="PROSITE" id="PS50214">
    <property type="entry name" value="DISINTEGRIN_2"/>
    <property type="match status" value="1"/>
</dbReference>
<dbReference type="GO" id="GO:0005886">
    <property type="term" value="C:plasma membrane"/>
    <property type="evidence" value="ECO:0007669"/>
    <property type="project" value="TreeGrafter"/>
</dbReference>
<keyword evidence="19" id="KW-1185">Reference proteome</keyword>
<dbReference type="InterPro" id="IPR024079">
    <property type="entry name" value="MetalloPept_cat_dom_sf"/>
</dbReference>
<dbReference type="InterPro" id="IPR002870">
    <property type="entry name" value="Peptidase_M12B_N"/>
</dbReference>
<keyword evidence="8 14" id="KW-0472">Membrane</keyword>
<feature type="disulfide bond" evidence="11">
    <location>
        <begin position="630"/>
        <end position="640"/>
    </location>
</feature>
<dbReference type="InterPro" id="IPR001762">
    <property type="entry name" value="Disintegrin_dom"/>
</dbReference>
<feature type="chain" id="PRO_5010553666" evidence="15">
    <location>
        <begin position="20"/>
        <end position="811"/>
    </location>
</feature>
<gene>
    <name evidence="20" type="primary">LOC102384212</name>
</gene>
<reference evidence="20" key="1">
    <citation type="submission" date="2025-08" db="UniProtKB">
        <authorList>
            <consortium name="RefSeq"/>
        </authorList>
    </citation>
    <scope>IDENTIFICATION</scope>
</reference>
<dbReference type="Gene3D" id="3.40.390.10">
    <property type="entry name" value="Collagenase (Catalytic Domain)"/>
    <property type="match status" value="1"/>
</dbReference>
<evidence type="ECO:0000256" key="4">
    <source>
        <dbReference type="ARBA" id="ARBA00022723"/>
    </source>
</evidence>
<proteinExistence type="predicted"/>
<evidence type="ECO:0000313" key="20">
    <source>
        <dbReference type="RefSeq" id="XP_006028767.1"/>
    </source>
</evidence>
<dbReference type="GO" id="GO:0006508">
    <property type="term" value="P:proteolysis"/>
    <property type="evidence" value="ECO:0007669"/>
    <property type="project" value="InterPro"/>
</dbReference>
<dbReference type="InParanoid" id="A0A1U7S3V9"/>
<dbReference type="PROSITE" id="PS50215">
    <property type="entry name" value="ADAM_MEPRO"/>
    <property type="match status" value="1"/>
</dbReference>
<feature type="disulfide bond" evidence="12">
    <location>
        <begin position="316"/>
        <end position="396"/>
    </location>
</feature>
<feature type="domain" description="Peptidase M12B" evidence="18">
    <location>
        <begin position="205"/>
        <end position="401"/>
    </location>
</feature>
<evidence type="ECO:0000259" key="17">
    <source>
        <dbReference type="PROSITE" id="PS50214"/>
    </source>
</evidence>
<feature type="domain" description="Disintegrin" evidence="17">
    <location>
        <begin position="409"/>
        <end position="495"/>
    </location>
</feature>
<evidence type="ECO:0000259" key="16">
    <source>
        <dbReference type="PROSITE" id="PS50026"/>
    </source>
</evidence>
<keyword evidence="5" id="KW-0378">Hydrolase</keyword>
<dbReference type="CDD" id="cd04269">
    <property type="entry name" value="ZnMc_adamalysin_II_like"/>
    <property type="match status" value="1"/>
</dbReference>
<keyword evidence="6 12" id="KW-0862">Zinc</keyword>
<evidence type="ECO:0000256" key="9">
    <source>
        <dbReference type="ARBA" id="ARBA00023157"/>
    </source>
</evidence>
<dbReference type="Pfam" id="PF08516">
    <property type="entry name" value="ADAM_CR"/>
    <property type="match status" value="1"/>
</dbReference>
<dbReference type="KEGG" id="asn:102384212"/>
<organism evidence="19 20">
    <name type="scientific">Alligator sinensis</name>
    <name type="common">Chinese alligator</name>
    <dbReference type="NCBI Taxonomy" id="38654"/>
    <lineage>
        <taxon>Eukaryota</taxon>
        <taxon>Metazoa</taxon>
        <taxon>Chordata</taxon>
        <taxon>Craniata</taxon>
        <taxon>Vertebrata</taxon>
        <taxon>Euteleostomi</taxon>
        <taxon>Archelosauria</taxon>
        <taxon>Archosauria</taxon>
        <taxon>Crocodylia</taxon>
        <taxon>Alligatoridae</taxon>
        <taxon>Alligatorinae</taxon>
        <taxon>Alligator</taxon>
    </lineage>
</organism>
<dbReference type="SUPFAM" id="SSF57552">
    <property type="entry name" value="Blood coagulation inhibitor (disintegrin)"/>
    <property type="match status" value="1"/>
</dbReference>
<dbReference type="FunFam" id="4.10.70.10:FF:000001">
    <property type="entry name" value="Disintegrin and metalloproteinase domain-containing protein 22"/>
    <property type="match status" value="1"/>
</dbReference>
<feature type="transmembrane region" description="Helical" evidence="14">
    <location>
        <begin position="666"/>
        <end position="687"/>
    </location>
</feature>
<feature type="binding site" evidence="12">
    <location>
        <position position="341"/>
    </location>
    <ligand>
        <name>Zn(2+)</name>
        <dbReference type="ChEBI" id="CHEBI:29105"/>
        <note>catalytic</note>
    </ligand>
</feature>
<dbReference type="InterPro" id="IPR001590">
    <property type="entry name" value="Peptidase_M12B"/>
</dbReference>
<sequence length="811" mass="89919">MTTLLIFMLLLLFQQQGSAKRKLPGIKEYEVVYPKKLHVLHKRDVVGNQNPNGKVKYDDTMQYEIKANGKKIILHLQKNKSLFAKNYTETYYSHDGQEVTTSPQIKDHCYYEGYVQNDSDSAASISACDGLRGYFKTRGQRYLIQPLKLNDSEEHAVFNYENLEDDGTPKTCGVTNTTWESEEPIKKSSRMSNYEEKQKYLKARKYIEFYVVADNAMYKKYKYSVPSVKARVFEIVNYVNMVYKMINTHVALIGIEIWSDKDRIVVNSSAGVTLDRFSSWRFSDLLERKRHDNSQLLTGIHFQKGTVGLAFVGTMCSTHHSAGVIEDHNSNPIAVGATVAHEMGHNLGMNHDTSQCKCNSESCIMTATLSYKIPREFSSCSLQGYEQYILSKMPPCLLNVPEQQNIVAPPVCGNNFIEEGEDCDCGTPEECTNVCCEAATCKLKPNAACGYGECCENCQVKKGGSICRAAKDECDLAETCTGQSQQCPKDRFRVNGHPCKNGQGYCYMGKCPTQADQCIKIWGSGGQVAAKNCYDTNRDGVYYGYCKKENNKFLPCADKDKMCGKLFCTGGADMPVVGAYVSFDSCKSSVPHFEKEDISLVDNGTKCGNGMVCSNGICLDVERAYRSTNCSAKCRGHAVCNHELECQCEEGWAPPNCEDSTTVKSIAIISGVLAALTVIAILVALFIRYQKSEKKKYQSTQEPAISGATNQAYGGQEPRRKEHPAPNVPIQKFNDTRVLLPVPPAQENKPNFHRPIIKPSIPPPPVPTSKPAFFPATGDFATGGKSALSPVNKGKPPPPRQALKPPTTPRV</sequence>
<dbReference type="InterPro" id="IPR018358">
    <property type="entry name" value="Disintegrin_CS"/>
</dbReference>
<evidence type="ECO:0000256" key="3">
    <source>
        <dbReference type="ARBA" id="ARBA00022692"/>
    </source>
</evidence>
<feature type="disulfide bond" evidence="12">
    <location>
        <begin position="356"/>
        <end position="380"/>
    </location>
</feature>
<evidence type="ECO:0000256" key="2">
    <source>
        <dbReference type="ARBA" id="ARBA00004479"/>
    </source>
</evidence>
<evidence type="ECO:0000256" key="7">
    <source>
        <dbReference type="ARBA" id="ARBA00022989"/>
    </source>
</evidence>
<feature type="domain" description="EGF-like" evidence="16">
    <location>
        <begin position="626"/>
        <end position="658"/>
    </location>
</feature>